<feature type="chain" id="PRO_5046028657" description="Secreted protein" evidence="1">
    <location>
        <begin position="26"/>
        <end position="130"/>
    </location>
</feature>
<name>A0ABR6BCL5_9PSEU</name>
<sequence length="130" mass="13733">MMKRIIVAATTVLAVCGLAGGPASAASPTIKPIDGPVMRSTLFLLPEPNFSGSPQRVVAPVPFRCTPVDPNILPDGAHSAFNDTRQYIALFAKPPAGKAPCEATPVIELSPSNPAAEFPEPVFYFKAFLR</sequence>
<evidence type="ECO:0000313" key="3">
    <source>
        <dbReference type="Proteomes" id="UP000517916"/>
    </source>
</evidence>
<accession>A0ABR6BCL5</accession>
<protein>
    <recommendedName>
        <fullName evidence="4">Secreted protein</fullName>
    </recommendedName>
</protein>
<keyword evidence="1" id="KW-0732">Signal</keyword>
<dbReference type="RefSeq" id="WP_148309572.1">
    <property type="nucleotide sequence ID" value="NZ_BAAABQ010000021.1"/>
</dbReference>
<evidence type="ECO:0008006" key="4">
    <source>
        <dbReference type="Google" id="ProtNLM"/>
    </source>
</evidence>
<organism evidence="2 3">
    <name type="scientific">Kutzneria viridogrisea</name>
    <dbReference type="NCBI Taxonomy" id="47990"/>
    <lineage>
        <taxon>Bacteria</taxon>
        <taxon>Bacillati</taxon>
        <taxon>Actinomycetota</taxon>
        <taxon>Actinomycetes</taxon>
        <taxon>Pseudonocardiales</taxon>
        <taxon>Pseudonocardiaceae</taxon>
        <taxon>Kutzneria</taxon>
    </lineage>
</organism>
<keyword evidence="3" id="KW-1185">Reference proteome</keyword>
<gene>
    <name evidence="2" type="ORF">BC739_001654</name>
</gene>
<reference evidence="2 3" key="1">
    <citation type="submission" date="2020-08" db="EMBL/GenBank/DDBJ databases">
        <title>Genomic Encyclopedia of Archaeal and Bacterial Type Strains, Phase II (KMG-II): from individual species to whole genera.</title>
        <authorList>
            <person name="Goeker M."/>
        </authorList>
    </citation>
    <scope>NUCLEOTIDE SEQUENCE [LARGE SCALE GENOMIC DNA]</scope>
    <source>
        <strain evidence="2 3">DSM 43850</strain>
    </source>
</reference>
<dbReference type="Proteomes" id="UP000517916">
    <property type="component" value="Unassembled WGS sequence"/>
</dbReference>
<feature type="signal peptide" evidence="1">
    <location>
        <begin position="1"/>
        <end position="25"/>
    </location>
</feature>
<evidence type="ECO:0000313" key="2">
    <source>
        <dbReference type="EMBL" id="MBA8924457.1"/>
    </source>
</evidence>
<evidence type="ECO:0000256" key="1">
    <source>
        <dbReference type="SAM" id="SignalP"/>
    </source>
</evidence>
<comment type="caution">
    <text evidence="2">The sequence shown here is derived from an EMBL/GenBank/DDBJ whole genome shotgun (WGS) entry which is preliminary data.</text>
</comment>
<dbReference type="EMBL" id="JACJID010000001">
    <property type="protein sequence ID" value="MBA8924457.1"/>
    <property type="molecule type" value="Genomic_DNA"/>
</dbReference>
<proteinExistence type="predicted"/>